<dbReference type="Proteomes" id="UP001499988">
    <property type="component" value="Unassembled WGS sequence"/>
</dbReference>
<evidence type="ECO:0000313" key="1">
    <source>
        <dbReference type="EMBL" id="GAA4903409.1"/>
    </source>
</evidence>
<protein>
    <submittedName>
        <fullName evidence="1">Uncharacterized protein</fullName>
    </submittedName>
</protein>
<gene>
    <name evidence="1" type="ORF">GCM10023333_42030</name>
</gene>
<accession>A0ABP9FL49</accession>
<dbReference type="EMBL" id="BAABJZ010000107">
    <property type="protein sequence ID" value="GAA4903409.1"/>
    <property type="molecule type" value="Genomic_DNA"/>
</dbReference>
<evidence type="ECO:0000313" key="2">
    <source>
        <dbReference type="Proteomes" id="UP001499988"/>
    </source>
</evidence>
<reference evidence="2" key="1">
    <citation type="journal article" date="2019" name="Int. J. Syst. Evol. Microbiol.">
        <title>The Global Catalogue of Microorganisms (GCM) 10K type strain sequencing project: providing services to taxonomists for standard genome sequencing and annotation.</title>
        <authorList>
            <consortium name="The Broad Institute Genomics Platform"/>
            <consortium name="The Broad Institute Genome Sequencing Center for Infectious Disease"/>
            <person name="Wu L."/>
            <person name="Ma J."/>
        </authorList>
    </citation>
    <scope>NUCLEOTIDE SEQUENCE [LARGE SCALE GENOMIC DNA]</scope>
    <source>
        <strain evidence="2">JCM 18401</strain>
    </source>
</reference>
<sequence>MPQKAELSEFGFLLLVMALSQRDKAAGPNDAVRWPIGSEVAKGGICWLQQFGEGLLTL</sequence>
<name>A0ABP9FL49_9GAMM</name>
<keyword evidence="2" id="KW-1185">Reference proteome</keyword>
<organism evidence="1 2">
    <name type="scientific">Ferrimonas pelagia</name>
    <dbReference type="NCBI Taxonomy" id="1177826"/>
    <lineage>
        <taxon>Bacteria</taxon>
        <taxon>Pseudomonadati</taxon>
        <taxon>Pseudomonadota</taxon>
        <taxon>Gammaproteobacteria</taxon>
        <taxon>Alteromonadales</taxon>
        <taxon>Ferrimonadaceae</taxon>
        <taxon>Ferrimonas</taxon>
    </lineage>
</organism>
<proteinExistence type="predicted"/>
<comment type="caution">
    <text evidence="1">The sequence shown here is derived from an EMBL/GenBank/DDBJ whole genome shotgun (WGS) entry which is preliminary data.</text>
</comment>